<comment type="caution">
    <text evidence="1">The sequence shown here is derived from an EMBL/GenBank/DDBJ whole genome shotgun (WGS) entry which is preliminary data.</text>
</comment>
<reference evidence="1 2" key="1">
    <citation type="journal article" date="2025" name="Anaerobe">
        <title>Description of Anaerococcus kampingiae sp. nov., Anaerococcus groningensis sp. nov., Anaerococcus martiniensis sp. nov., and Anaerococcus cruorum sp. nov., isolated from human clinical specimens.</title>
        <authorList>
            <person name="Boiten K.E."/>
            <person name="Meijer J."/>
            <person name="van Wezel E.M."/>
            <person name="Veloo A.C.M."/>
        </authorList>
    </citation>
    <scope>NUCLEOTIDE SEQUENCE [LARGE SCALE GENOMIC DNA]</scope>
    <source>
        <strain evidence="1 2">ENR1039</strain>
    </source>
</reference>
<name>A0ABW9MXR4_9FIRM</name>
<evidence type="ECO:0000313" key="1">
    <source>
        <dbReference type="EMBL" id="MFO3716589.1"/>
    </source>
</evidence>
<evidence type="ECO:0000313" key="2">
    <source>
        <dbReference type="Proteomes" id="UP001638015"/>
    </source>
</evidence>
<proteinExistence type="predicted"/>
<accession>A0ABW9MXR4</accession>
<keyword evidence="2" id="KW-1185">Reference proteome</keyword>
<dbReference type="EMBL" id="JBGMEH010000008">
    <property type="protein sequence ID" value="MFO3716589.1"/>
    <property type="molecule type" value="Genomic_DNA"/>
</dbReference>
<protein>
    <submittedName>
        <fullName evidence="1">Uncharacterized protein</fullName>
    </submittedName>
</protein>
<dbReference type="RefSeq" id="WP_410024536.1">
    <property type="nucleotide sequence ID" value="NZ_JBGMEH010000008.1"/>
</dbReference>
<organism evidence="1 2">
    <name type="scientific">Anaerococcus cruorum</name>
    <dbReference type="NCBI Taxonomy" id="3115617"/>
    <lineage>
        <taxon>Bacteria</taxon>
        <taxon>Bacillati</taxon>
        <taxon>Bacillota</taxon>
        <taxon>Tissierellia</taxon>
        <taxon>Tissierellales</taxon>
        <taxon>Peptoniphilaceae</taxon>
        <taxon>Anaerococcus</taxon>
    </lineage>
</organism>
<sequence>MKVNNKDGAIINVASQANALDSLSQAEIKQMLDSNNLRDGGTITIHKVSDGMNPCILNNNIRNISTFNNVSTNLFSGYKYKTSKVLSSEYAANNTREFRVQFYAKKVSFTQYKLNSSNNQVIATKSGKAAVPTRFALYGIDRKLK</sequence>
<gene>
    <name evidence="1" type="ORF">ACCQ40_07445</name>
</gene>
<dbReference type="Proteomes" id="UP001638015">
    <property type="component" value="Unassembled WGS sequence"/>
</dbReference>